<proteinExistence type="predicted"/>
<dbReference type="KEGG" id="vg:9861388"/>
<accession>E1A1V1</accession>
<dbReference type="GeneID" id="9861388"/>
<gene>
    <name evidence="1" type="ORF">phiAS4_ORF0253</name>
</gene>
<dbReference type="Proteomes" id="UP000002235">
    <property type="component" value="Segment"/>
</dbReference>
<name>E1A1V1_9CAUD</name>
<dbReference type="EMBL" id="HM452125">
    <property type="protein sequence ID" value="ADM79825.1"/>
    <property type="molecule type" value="Genomic_DNA"/>
</dbReference>
<keyword evidence="2" id="KW-1185">Reference proteome</keyword>
<evidence type="ECO:0000313" key="2">
    <source>
        <dbReference type="Proteomes" id="UP000002235"/>
    </source>
</evidence>
<organism evidence="1 2">
    <name type="scientific">Aeromonas phage phiAS4</name>
    <dbReference type="NCBI Taxonomy" id="879628"/>
    <lineage>
        <taxon>Viruses</taxon>
        <taxon>Duplodnaviria</taxon>
        <taxon>Heunggongvirae</taxon>
        <taxon>Uroviricota</taxon>
        <taxon>Caudoviricetes</taxon>
        <taxon>Pantevenvirales</taxon>
        <taxon>Straboviridae</taxon>
        <taxon>Tulanevirus</taxon>
        <taxon>Tulanevirus as4</taxon>
    </lineage>
</organism>
<sequence>MKSELYKRGYKWAFDFNEFDRGALEAVRDMQNTENKT</sequence>
<evidence type="ECO:0000313" key="1">
    <source>
        <dbReference type="EMBL" id="ADM79825.1"/>
    </source>
</evidence>
<dbReference type="RefSeq" id="YP_003969271.1">
    <property type="nucleotide sequence ID" value="NC_014635.1"/>
</dbReference>
<reference evidence="1 2" key="1">
    <citation type="journal article" date="2012" name="Arch. Virol.">
        <title>Complete genomic sequence of a T4-like bacteriophage, phiAS4, infecting Aeromonas salmonicida subsp. salmonicida.</title>
        <authorList>
            <person name="Kim J.H."/>
            <person name="Son J.S."/>
            <person name="Choi Y.J."/>
            <person name="Choresca C.H."/>
            <person name="Shin S.P."/>
            <person name="Han J.E."/>
            <person name="Jun J.W."/>
            <person name="Park S.C."/>
        </authorList>
    </citation>
    <scope>NUCLEOTIDE SEQUENCE [LARGE SCALE GENOMIC DNA]</scope>
</reference>
<protein>
    <submittedName>
        <fullName evidence="1">Uncharacterized protein</fullName>
    </submittedName>
</protein>